<dbReference type="EMBL" id="BMAO01002041">
    <property type="protein sequence ID" value="GFQ77812.1"/>
    <property type="molecule type" value="Genomic_DNA"/>
</dbReference>
<dbReference type="PROSITE" id="PS50089">
    <property type="entry name" value="ZF_RING_2"/>
    <property type="match status" value="1"/>
</dbReference>
<dbReference type="PANTHER" id="PTHR22937:SF65">
    <property type="entry name" value="E3 UBIQUITIN-PROTEIN LIGASE ARK2C"/>
    <property type="match status" value="1"/>
</dbReference>
<evidence type="ECO:0000259" key="10">
    <source>
        <dbReference type="PROSITE" id="PS50089"/>
    </source>
</evidence>
<evidence type="ECO:0000256" key="5">
    <source>
        <dbReference type="ARBA" id="ARBA00022771"/>
    </source>
</evidence>
<dbReference type="GO" id="GO:0005634">
    <property type="term" value="C:nucleus"/>
    <property type="evidence" value="ECO:0007669"/>
    <property type="project" value="TreeGrafter"/>
</dbReference>
<dbReference type="PANTHER" id="PTHR22937">
    <property type="entry name" value="E3 UBIQUITIN-PROTEIN LIGASE RNF165"/>
    <property type="match status" value="1"/>
</dbReference>
<organism evidence="11 12">
    <name type="scientific">Trichonephila clavata</name>
    <name type="common">Joro spider</name>
    <name type="synonym">Nephila clavata</name>
    <dbReference type="NCBI Taxonomy" id="2740835"/>
    <lineage>
        <taxon>Eukaryota</taxon>
        <taxon>Metazoa</taxon>
        <taxon>Ecdysozoa</taxon>
        <taxon>Arthropoda</taxon>
        <taxon>Chelicerata</taxon>
        <taxon>Arachnida</taxon>
        <taxon>Araneae</taxon>
        <taxon>Araneomorphae</taxon>
        <taxon>Entelegynae</taxon>
        <taxon>Araneoidea</taxon>
        <taxon>Nephilidae</taxon>
        <taxon>Trichonephila</taxon>
    </lineage>
</organism>
<accession>A0A8X6FED3</accession>
<evidence type="ECO:0000256" key="9">
    <source>
        <dbReference type="SAM" id="MobiDB-lite"/>
    </source>
</evidence>
<dbReference type="InterPro" id="IPR011016">
    <property type="entry name" value="Znf_RING-CH"/>
</dbReference>
<dbReference type="GO" id="GO:0008270">
    <property type="term" value="F:zinc ion binding"/>
    <property type="evidence" value="ECO:0007669"/>
    <property type="project" value="UniProtKB-KW"/>
</dbReference>
<sequence length="806" mass="89574">MKRKSFSVNVGMKATKIGIHSVDINKPSTSEKIFDTTIQTPHLKKKISNQALEKNLQSSVCTFYAENSSFSDQAVQCEMNSDSNFQNSSTMSVAPMIQEEIAIDTEPSVASGAMGFVNSDNQFIHLFESGTPELIVDTTDSDSDIDIVSLRTNGQPPENVTALVPNHDHTYIDIWNSNNNVEMVTDVSNEPSSSHNNEQFQAKNCINKVKENEWPIAPDLQLDCLFTDDDDDSSVEVVGVEPPRLLGGSTPCTLTPTNSRPVSKAVRGRTNRNVTQNNASGAARGTRNLGMKLERPIVVDLTQSDDDTQPTSVAVSRSSVPTINSAVSCNLMTERNTSPTPFWDTTYQTSERHPHVYPHIVQLSSCRYHSANQPSIPFHETPDAGLRTLGSAPVPNPCLTFGCLPRTRCLHPHHNLYPTASSPHFSYVPNVHPAHHPALNNPPTFDQIYNSVTVTTPSNHHDPPTMHPHPPPNLVRMNPTHSRIWQSQQRIQEVNRRRFHQHSVLMQMRVSSRMQEQTMQLMESQAHPTPAQTYYLCPDTTQSINSAVATAAPAPVTTSQPHLLHTSLLVPPATPGNNPPGSSTAILPPPPTLPTSVPSQPVPCAAEADAIAMQAEALVTGTNAEAGHIHHHHIHQHHYHHPPPPRLHHFSVPSVIGLPTGMPMSIRPPELFALPQMTELPPTPAMLTHYIPVLPRLHARLEDYMRFVDQRRMGINRGASQNTIERNTLPHKYKKIMKCNENEDNLEKCTICLCEFEDNEDVRRLPCMHLFHIECVDQWLTTNKRCPICRVDIEDHLKDFGLTSTS</sequence>
<dbReference type="CDD" id="cd16474">
    <property type="entry name" value="RING-H2_RNF111-like"/>
    <property type="match status" value="1"/>
</dbReference>
<keyword evidence="3" id="KW-0808">Transferase</keyword>
<dbReference type="SUPFAM" id="SSF57850">
    <property type="entry name" value="RING/U-box"/>
    <property type="match status" value="1"/>
</dbReference>
<evidence type="ECO:0000256" key="8">
    <source>
        <dbReference type="PROSITE-ProRule" id="PRU00175"/>
    </source>
</evidence>
<dbReference type="OrthoDB" id="1714475at2759"/>
<dbReference type="AlphaFoldDB" id="A0A8X6FED3"/>
<evidence type="ECO:0000256" key="1">
    <source>
        <dbReference type="ARBA" id="ARBA00000900"/>
    </source>
</evidence>
<dbReference type="SMART" id="SM00744">
    <property type="entry name" value="RINGv"/>
    <property type="match status" value="1"/>
</dbReference>
<dbReference type="InterPro" id="IPR001841">
    <property type="entry name" value="Znf_RING"/>
</dbReference>
<keyword evidence="6" id="KW-0833">Ubl conjugation pathway</keyword>
<dbReference type="Gene3D" id="3.30.40.10">
    <property type="entry name" value="Zinc/RING finger domain, C3HC4 (zinc finger)"/>
    <property type="match status" value="1"/>
</dbReference>
<feature type="region of interest" description="Disordered" evidence="9">
    <location>
        <begin position="572"/>
        <end position="599"/>
    </location>
</feature>
<feature type="region of interest" description="Disordered" evidence="9">
    <location>
        <begin position="241"/>
        <end position="263"/>
    </location>
</feature>
<reference evidence="11" key="1">
    <citation type="submission" date="2020-07" db="EMBL/GenBank/DDBJ databases">
        <title>Multicomponent nature underlies the extraordinary mechanical properties of spider dragline silk.</title>
        <authorList>
            <person name="Kono N."/>
            <person name="Nakamura H."/>
            <person name="Mori M."/>
            <person name="Yoshida Y."/>
            <person name="Ohtoshi R."/>
            <person name="Malay A.D."/>
            <person name="Moran D.A.P."/>
            <person name="Tomita M."/>
            <person name="Numata K."/>
            <person name="Arakawa K."/>
        </authorList>
    </citation>
    <scope>NUCLEOTIDE SEQUENCE</scope>
</reference>
<keyword evidence="5 8" id="KW-0863">Zinc-finger</keyword>
<evidence type="ECO:0000256" key="2">
    <source>
        <dbReference type="ARBA" id="ARBA00012483"/>
    </source>
</evidence>
<dbReference type="Proteomes" id="UP000887116">
    <property type="component" value="Unassembled WGS sequence"/>
</dbReference>
<proteinExistence type="predicted"/>
<comment type="caution">
    <text evidence="11">The sequence shown here is derived from an EMBL/GenBank/DDBJ whole genome shotgun (WGS) entry which is preliminary data.</text>
</comment>
<dbReference type="SMART" id="SM00184">
    <property type="entry name" value="RING"/>
    <property type="match status" value="1"/>
</dbReference>
<evidence type="ECO:0000256" key="7">
    <source>
        <dbReference type="ARBA" id="ARBA00022833"/>
    </source>
</evidence>
<evidence type="ECO:0000313" key="11">
    <source>
        <dbReference type="EMBL" id="GFQ77812.1"/>
    </source>
</evidence>
<dbReference type="InterPro" id="IPR013083">
    <property type="entry name" value="Znf_RING/FYVE/PHD"/>
</dbReference>
<name>A0A8X6FED3_TRICU</name>
<dbReference type="InterPro" id="IPR045191">
    <property type="entry name" value="MBR1/2-like"/>
</dbReference>
<evidence type="ECO:0000313" key="12">
    <source>
        <dbReference type="Proteomes" id="UP000887116"/>
    </source>
</evidence>
<dbReference type="EC" id="2.3.2.27" evidence="2"/>
<dbReference type="GO" id="GO:0061630">
    <property type="term" value="F:ubiquitin protein ligase activity"/>
    <property type="evidence" value="ECO:0007669"/>
    <property type="project" value="UniProtKB-EC"/>
</dbReference>
<dbReference type="Pfam" id="PF13639">
    <property type="entry name" value="zf-RING_2"/>
    <property type="match status" value="1"/>
</dbReference>
<evidence type="ECO:0000256" key="3">
    <source>
        <dbReference type="ARBA" id="ARBA00022679"/>
    </source>
</evidence>
<keyword evidence="12" id="KW-1185">Reference proteome</keyword>
<evidence type="ECO:0000256" key="4">
    <source>
        <dbReference type="ARBA" id="ARBA00022723"/>
    </source>
</evidence>
<protein>
    <recommendedName>
        <fullName evidence="2">RING-type E3 ubiquitin transferase</fullName>
        <ecNumber evidence="2">2.3.2.27</ecNumber>
    </recommendedName>
</protein>
<feature type="domain" description="RING-type" evidence="10">
    <location>
        <begin position="749"/>
        <end position="790"/>
    </location>
</feature>
<keyword evidence="7" id="KW-0862">Zinc</keyword>
<gene>
    <name evidence="11" type="primary">RNF111</name>
    <name evidence="11" type="ORF">TNCT_151361</name>
</gene>
<keyword evidence="4" id="KW-0479">Metal-binding</keyword>
<comment type="catalytic activity">
    <reaction evidence="1">
        <text>S-ubiquitinyl-[E2 ubiquitin-conjugating enzyme]-L-cysteine + [acceptor protein]-L-lysine = [E2 ubiquitin-conjugating enzyme]-L-cysteine + N(6)-ubiquitinyl-[acceptor protein]-L-lysine.</text>
        <dbReference type="EC" id="2.3.2.27"/>
    </reaction>
</comment>
<feature type="compositionally biased region" description="Polar residues" evidence="9">
    <location>
        <begin position="250"/>
        <end position="261"/>
    </location>
</feature>
<evidence type="ECO:0000256" key="6">
    <source>
        <dbReference type="ARBA" id="ARBA00022786"/>
    </source>
</evidence>